<dbReference type="AlphaFoldDB" id="A0A395J3K0"/>
<sequence length="96" mass="11455">MKHQQSAYILYGTYNFQKFHQFIQYISFNSPNIEDFLFSKFFFILNLNKQSNFQLFPYSSFPYTTTSSASTSHFKDKTTNIVFPIILYCTTIYSDF</sequence>
<reference evidence="1 2" key="1">
    <citation type="submission" date="2018-06" db="EMBL/GenBank/DDBJ databases">
        <title>Genome Sequence of the Brown Rot Fungal Pathogen Monilinia fructigena.</title>
        <authorList>
            <person name="Landi L."/>
            <person name="De Miccolis Angelini R.M."/>
            <person name="Pollastro S."/>
            <person name="Abate D."/>
            <person name="Faretra F."/>
            <person name="Romanazzi G."/>
        </authorList>
    </citation>
    <scope>NUCLEOTIDE SEQUENCE [LARGE SCALE GENOMIC DNA]</scope>
    <source>
        <strain evidence="1 2">Mfrg269</strain>
    </source>
</reference>
<proteinExistence type="predicted"/>
<evidence type="ECO:0000313" key="2">
    <source>
        <dbReference type="Proteomes" id="UP000249056"/>
    </source>
</evidence>
<evidence type="ECO:0000313" key="1">
    <source>
        <dbReference type="EMBL" id="RAL67042.1"/>
    </source>
</evidence>
<comment type="caution">
    <text evidence="1">The sequence shown here is derived from an EMBL/GenBank/DDBJ whole genome shotgun (WGS) entry which is preliminary data.</text>
</comment>
<gene>
    <name evidence="1" type="ORF">DID88_007822</name>
</gene>
<dbReference type="Proteomes" id="UP000249056">
    <property type="component" value="Unassembled WGS sequence"/>
</dbReference>
<accession>A0A395J3K0</accession>
<name>A0A395J3K0_9HELO</name>
<protein>
    <submittedName>
        <fullName evidence="1">Uncharacterized protein</fullName>
    </submittedName>
</protein>
<keyword evidence="2" id="KW-1185">Reference proteome</keyword>
<organism evidence="1 2">
    <name type="scientific">Monilinia fructigena</name>
    <dbReference type="NCBI Taxonomy" id="38457"/>
    <lineage>
        <taxon>Eukaryota</taxon>
        <taxon>Fungi</taxon>
        <taxon>Dikarya</taxon>
        <taxon>Ascomycota</taxon>
        <taxon>Pezizomycotina</taxon>
        <taxon>Leotiomycetes</taxon>
        <taxon>Helotiales</taxon>
        <taxon>Sclerotiniaceae</taxon>
        <taxon>Monilinia</taxon>
    </lineage>
</organism>
<dbReference type="EMBL" id="QKRW01000004">
    <property type="protein sequence ID" value="RAL67042.1"/>
    <property type="molecule type" value="Genomic_DNA"/>
</dbReference>